<organism evidence="1 2">
    <name type="scientific">Plasmodiophora brassicae</name>
    <name type="common">Clubroot disease agent</name>
    <dbReference type="NCBI Taxonomy" id="37360"/>
    <lineage>
        <taxon>Eukaryota</taxon>
        <taxon>Sar</taxon>
        <taxon>Rhizaria</taxon>
        <taxon>Endomyxa</taxon>
        <taxon>Phytomyxea</taxon>
        <taxon>Plasmodiophorida</taxon>
        <taxon>Plasmodiophoridae</taxon>
        <taxon>Plasmodiophora</taxon>
    </lineage>
</organism>
<name>A0A0G4IM36_PLABS</name>
<reference evidence="1 2" key="1">
    <citation type="submission" date="2015-02" db="EMBL/GenBank/DDBJ databases">
        <authorList>
            <person name="Chooi Y.-H."/>
        </authorList>
    </citation>
    <scope>NUCLEOTIDE SEQUENCE [LARGE SCALE GENOMIC DNA]</scope>
    <source>
        <strain evidence="1">E3</strain>
    </source>
</reference>
<dbReference type="Proteomes" id="UP000039324">
    <property type="component" value="Unassembled WGS sequence"/>
</dbReference>
<dbReference type="AlphaFoldDB" id="A0A0G4IM36"/>
<protein>
    <submittedName>
        <fullName evidence="1">Uncharacterized protein</fullName>
    </submittedName>
</protein>
<evidence type="ECO:0000313" key="1">
    <source>
        <dbReference type="EMBL" id="CEO96214.1"/>
    </source>
</evidence>
<gene>
    <name evidence="1" type="ORF">PBRA_004885</name>
</gene>
<sequence>MIEAMTFRFVRRVAARSRGLRPRPASHGATTIRISTRTTKKFASISRCALTDNAVVNPCRSSCRRTFSDGRRYSSGKTFPGEIRYRLTKPTRATGMVAPGAVISTIFSKQCLRRTPIWATTVLVFGRFRRRSV</sequence>
<proteinExistence type="predicted"/>
<keyword evidence="2" id="KW-1185">Reference proteome</keyword>
<evidence type="ECO:0000313" key="2">
    <source>
        <dbReference type="Proteomes" id="UP000039324"/>
    </source>
</evidence>
<dbReference type="EMBL" id="CDSF01000057">
    <property type="protein sequence ID" value="CEO96214.1"/>
    <property type="molecule type" value="Genomic_DNA"/>
</dbReference>
<accession>A0A0G4IM36</accession>